<keyword evidence="3" id="KW-1185">Reference proteome</keyword>
<dbReference type="HOGENOM" id="CLU_3035195_0_0_1"/>
<reference evidence="2 3" key="1">
    <citation type="journal article" date="2011" name="Nat. Genet.">
        <title>The genome of the mesopolyploid crop species Brassica rapa.</title>
        <authorList>
            <consortium name="Brassica rapa Genome Sequencing Project Consortium"/>
            <person name="Wang X."/>
            <person name="Wang H."/>
            <person name="Wang J."/>
            <person name="Sun R."/>
            <person name="Wu J."/>
            <person name="Liu S."/>
            <person name="Bai Y."/>
            <person name="Mun J.H."/>
            <person name="Bancroft I."/>
            <person name="Cheng F."/>
            <person name="Huang S."/>
            <person name="Li X."/>
            <person name="Hua W."/>
            <person name="Wang J."/>
            <person name="Wang X."/>
            <person name="Freeling M."/>
            <person name="Pires J.C."/>
            <person name="Paterson A.H."/>
            <person name="Chalhoub B."/>
            <person name="Wang B."/>
            <person name="Hayward A."/>
            <person name="Sharpe A.G."/>
            <person name="Park B.S."/>
            <person name="Weisshaar B."/>
            <person name="Liu B."/>
            <person name="Li B."/>
            <person name="Liu B."/>
            <person name="Tong C."/>
            <person name="Song C."/>
            <person name="Duran C."/>
            <person name="Peng C."/>
            <person name="Geng C."/>
            <person name="Koh C."/>
            <person name="Lin C."/>
            <person name="Edwards D."/>
            <person name="Mu D."/>
            <person name="Shen D."/>
            <person name="Soumpourou E."/>
            <person name="Li F."/>
            <person name="Fraser F."/>
            <person name="Conant G."/>
            <person name="Lassalle G."/>
            <person name="King G.J."/>
            <person name="Bonnema G."/>
            <person name="Tang H."/>
            <person name="Wang H."/>
            <person name="Belcram H."/>
            <person name="Zhou H."/>
            <person name="Hirakawa H."/>
            <person name="Abe H."/>
            <person name="Guo H."/>
            <person name="Wang H."/>
            <person name="Jin H."/>
            <person name="Parkin I.A."/>
            <person name="Batley J."/>
            <person name="Kim J.S."/>
            <person name="Just J."/>
            <person name="Li J."/>
            <person name="Xu J."/>
            <person name="Deng J."/>
            <person name="Kim J.A."/>
            <person name="Li J."/>
            <person name="Yu J."/>
            <person name="Meng J."/>
            <person name="Wang J."/>
            <person name="Min J."/>
            <person name="Poulain J."/>
            <person name="Wang J."/>
            <person name="Hatakeyama K."/>
            <person name="Wu K."/>
            <person name="Wang L."/>
            <person name="Fang L."/>
            <person name="Trick M."/>
            <person name="Links M.G."/>
            <person name="Zhao M."/>
            <person name="Jin M."/>
            <person name="Ramchiary N."/>
            <person name="Drou N."/>
            <person name="Berkman P.J."/>
            <person name="Cai Q."/>
            <person name="Huang Q."/>
            <person name="Li R."/>
            <person name="Tabata S."/>
            <person name="Cheng S."/>
            <person name="Zhang S."/>
            <person name="Zhang S."/>
            <person name="Huang S."/>
            <person name="Sato S."/>
            <person name="Sun S."/>
            <person name="Kwon S.J."/>
            <person name="Choi S.R."/>
            <person name="Lee T.H."/>
            <person name="Fan W."/>
            <person name="Zhao X."/>
            <person name="Tan X."/>
            <person name="Xu X."/>
            <person name="Wang Y."/>
            <person name="Qiu Y."/>
            <person name="Yin Y."/>
            <person name="Li Y."/>
            <person name="Du Y."/>
            <person name="Liao Y."/>
            <person name="Lim Y."/>
            <person name="Narusaka Y."/>
            <person name="Wang Y."/>
            <person name="Wang Z."/>
            <person name="Li Z."/>
            <person name="Wang Z."/>
            <person name="Xiong Z."/>
            <person name="Zhang Z."/>
        </authorList>
    </citation>
    <scope>NUCLEOTIDE SEQUENCE [LARGE SCALE GENOMIC DNA]</scope>
    <source>
        <strain evidence="2 3">cv. Chiifu-401-42</strain>
    </source>
</reference>
<reference evidence="2" key="3">
    <citation type="submission" date="2023-03" db="UniProtKB">
        <authorList>
            <consortium name="EnsemblPlants"/>
        </authorList>
    </citation>
    <scope>IDENTIFICATION</scope>
    <source>
        <strain evidence="2">cv. Chiifu-401-42</strain>
    </source>
</reference>
<sequence>MFGMCSIFVFVASILQRRLMVISENPKGEERSPMKERDSEVDPLLPSDYVPFSIS</sequence>
<evidence type="ECO:0000313" key="2">
    <source>
        <dbReference type="EnsemblPlants" id="Bra017993.1-P"/>
    </source>
</evidence>
<feature type="chain" id="PRO_5004051064" evidence="1">
    <location>
        <begin position="17"/>
        <end position="55"/>
    </location>
</feature>
<dbReference type="InParanoid" id="M4DNA6"/>
<evidence type="ECO:0000256" key="1">
    <source>
        <dbReference type="SAM" id="SignalP"/>
    </source>
</evidence>
<dbReference type="AlphaFoldDB" id="M4DNA6"/>
<proteinExistence type="predicted"/>
<reference evidence="2 3" key="2">
    <citation type="journal article" date="2018" name="Hortic Res">
        <title>Improved Brassica rapa reference genome by single-molecule sequencing and chromosome conformation capture technologies.</title>
        <authorList>
            <person name="Zhang L."/>
            <person name="Cai X."/>
            <person name="Wu J."/>
            <person name="Liu M."/>
            <person name="Grob S."/>
            <person name="Cheng F."/>
            <person name="Liang J."/>
            <person name="Cai C."/>
            <person name="Liu Z."/>
            <person name="Liu B."/>
            <person name="Wang F."/>
            <person name="Li S."/>
            <person name="Liu F."/>
            <person name="Li X."/>
            <person name="Cheng L."/>
            <person name="Yang W."/>
            <person name="Li M.H."/>
            <person name="Grossniklaus U."/>
            <person name="Zheng H."/>
            <person name="Wang X."/>
        </authorList>
    </citation>
    <scope>NUCLEOTIDE SEQUENCE [LARGE SCALE GENOMIC DNA]</scope>
    <source>
        <strain evidence="2 3">cv. Chiifu-401-42</strain>
    </source>
</reference>
<feature type="signal peptide" evidence="1">
    <location>
        <begin position="1"/>
        <end position="16"/>
    </location>
</feature>
<evidence type="ECO:0000313" key="3">
    <source>
        <dbReference type="Proteomes" id="UP000011750"/>
    </source>
</evidence>
<dbReference type="STRING" id="51351.M4DNA6"/>
<organism evidence="2 3">
    <name type="scientific">Brassica campestris</name>
    <name type="common">Field mustard</name>
    <dbReference type="NCBI Taxonomy" id="3711"/>
    <lineage>
        <taxon>Eukaryota</taxon>
        <taxon>Viridiplantae</taxon>
        <taxon>Streptophyta</taxon>
        <taxon>Embryophyta</taxon>
        <taxon>Tracheophyta</taxon>
        <taxon>Spermatophyta</taxon>
        <taxon>Magnoliopsida</taxon>
        <taxon>eudicotyledons</taxon>
        <taxon>Gunneridae</taxon>
        <taxon>Pentapetalae</taxon>
        <taxon>rosids</taxon>
        <taxon>malvids</taxon>
        <taxon>Brassicales</taxon>
        <taxon>Brassicaceae</taxon>
        <taxon>Brassiceae</taxon>
        <taxon>Brassica</taxon>
    </lineage>
</organism>
<dbReference type="Proteomes" id="UP000011750">
    <property type="component" value="Chromosome A06"/>
</dbReference>
<accession>M4DNA6</accession>
<name>M4DNA6_BRACM</name>
<keyword evidence="1" id="KW-0732">Signal</keyword>
<dbReference type="eggNOG" id="KOG4332">
    <property type="taxonomic scope" value="Eukaryota"/>
</dbReference>
<dbReference type="EnsemblPlants" id="Bra017993.1">
    <property type="protein sequence ID" value="Bra017993.1-P"/>
    <property type="gene ID" value="Bra017993"/>
</dbReference>
<dbReference type="Gramene" id="Bra017993.1">
    <property type="protein sequence ID" value="Bra017993.1-P"/>
    <property type="gene ID" value="Bra017993"/>
</dbReference>
<protein>
    <submittedName>
        <fullName evidence="2">Uncharacterized protein</fullName>
    </submittedName>
</protein>